<dbReference type="Gramene" id="Pp3c6_23650V3.2">
    <property type="protein sequence ID" value="Pp3c6_23650V3.2"/>
    <property type="gene ID" value="Pp3c6_23650"/>
</dbReference>
<dbReference type="EnsemblPlants" id="Pp3c6_23650V3.3">
    <property type="protein sequence ID" value="Pp3c6_23650V3.3"/>
    <property type="gene ID" value="Pp3c6_23650"/>
</dbReference>
<dbReference type="InterPro" id="IPR010399">
    <property type="entry name" value="Tify_dom"/>
</dbReference>
<dbReference type="EMBL" id="ABEU02000006">
    <property type="protein sequence ID" value="PNR53012.1"/>
    <property type="molecule type" value="Genomic_DNA"/>
</dbReference>
<feature type="compositionally biased region" description="Polar residues" evidence="2">
    <location>
        <begin position="307"/>
        <end position="316"/>
    </location>
</feature>
<dbReference type="Gramene" id="Pp3c6_23650V3.4">
    <property type="protein sequence ID" value="Pp3c6_23650V3.4"/>
    <property type="gene ID" value="Pp3c6_23650"/>
</dbReference>
<dbReference type="Gramene" id="Pp3c6_23650V3.1">
    <property type="protein sequence ID" value="Pp3c6_23650V3.1"/>
    <property type="gene ID" value="Pp3c6_23650"/>
</dbReference>
<feature type="region of interest" description="Disordered" evidence="2">
    <location>
        <begin position="350"/>
        <end position="436"/>
    </location>
</feature>
<accession>A0A2K1KGV1</accession>
<reference evidence="5" key="3">
    <citation type="submission" date="2020-12" db="UniProtKB">
        <authorList>
            <consortium name="EnsemblPlants"/>
        </authorList>
    </citation>
    <scope>IDENTIFICATION</scope>
</reference>
<dbReference type="OrthoDB" id="1934352at2759"/>
<comment type="similarity">
    <text evidence="1">Belongs to the TIFY/JAZ family.</text>
</comment>
<dbReference type="RefSeq" id="XP_024378254.1">
    <property type="nucleotide sequence ID" value="XM_024522486.2"/>
</dbReference>
<reference evidence="4 6" key="2">
    <citation type="journal article" date="2018" name="Plant J.">
        <title>The Physcomitrella patens chromosome-scale assembly reveals moss genome structure and evolution.</title>
        <authorList>
            <person name="Lang D."/>
            <person name="Ullrich K.K."/>
            <person name="Murat F."/>
            <person name="Fuchs J."/>
            <person name="Jenkins J."/>
            <person name="Haas F.B."/>
            <person name="Piednoel M."/>
            <person name="Gundlach H."/>
            <person name="Van Bel M."/>
            <person name="Meyberg R."/>
            <person name="Vives C."/>
            <person name="Morata J."/>
            <person name="Symeonidi A."/>
            <person name="Hiss M."/>
            <person name="Muchero W."/>
            <person name="Kamisugi Y."/>
            <person name="Saleh O."/>
            <person name="Blanc G."/>
            <person name="Decker E.L."/>
            <person name="van Gessel N."/>
            <person name="Grimwood J."/>
            <person name="Hayes R.D."/>
            <person name="Graham S.W."/>
            <person name="Gunter L.E."/>
            <person name="McDaniel S.F."/>
            <person name="Hoernstein S.N.W."/>
            <person name="Larsson A."/>
            <person name="Li F.W."/>
            <person name="Perroud P.F."/>
            <person name="Phillips J."/>
            <person name="Ranjan P."/>
            <person name="Rokshar D.S."/>
            <person name="Rothfels C.J."/>
            <person name="Schneider L."/>
            <person name="Shu S."/>
            <person name="Stevenson D.W."/>
            <person name="Thummler F."/>
            <person name="Tillich M."/>
            <person name="Villarreal Aguilar J.C."/>
            <person name="Widiez T."/>
            <person name="Wong G.K."/>
            <person name="Wymore A."/>
            <person name="Zhang Y."/>
            <person name="Zimmer A.D."/>
            <person name="Quatrano R.S."/>
            <person name="Mayer K.F.X."/>
            <person name="Goodstein D."/>
            <person name="Casacuberta J.M."/>
            <person name="Vandepoele K."/>
            <person name="Reski R."/>
            <person name="Cuming A.C."/>
            <person name="Tuskan G.A."/>
            <person name="Maumus F."/>
            <person name="Salse J."/>
            <person name="Schmutz J."/>
            <person name="Rensing S.A."/>
        </authorList>
    </citation>
    <scope>NUCLEOTIDE SEQUENCE [LARGE SCALE GENOMIC DNA]</scope>
    <source>
        <strain evidence="5 6">cv. Gransden 2004</strain>
    </source>
</reference>
<feature type="compositionally biased region" description="Basic and acidic residues" evidence="2">
    <location>
        <begin position="350"/>
        <end position="366"/>
    </location>
</feature>
<dbReference type="STRING" id="3218.A0A2K1KGV1"/>
<proteinExistence type="inferred from homology"/>
<dbReference type="GeneID" id="112283590"/>
<dbReference type="EnsemblPlants" id="Pp3c6_23650V3.2">
    <property type="protein sequence ID" value="Pp3c6_23650V3.2"/>
    <property type="gene ID" value="Pp3c6_23650"/>
</dbReference>
<reference evidence="4 6" key="1">
    <citation type="journal article" date="2008" name="Science">
        <title>The Physcomitrella genome reveals evolutionary insights into the conquest of land by plants.</title>
        <authorList>
            <person name="Rensing S."/>
            <person name="Lang D."/>
            <person name="Zimmer A."/>
            <person name="Terry A."/>
            <person name="Salamov A."/>
            <person name="Shapiro H."/>
            <person name="Nishiyama T."/>
            <person name="Perroud P.-F."/>
            <person name="Lindquist E."/>
            <person name="Kamisugi Y."/>
            <person name="Tanahashi T."/>
            <person name="Sakakibara K."/>
            <person name="Fujita T."/>
            <person name="Oishi K."/>
            <person name="Shin-I T."/>
            <person name="Kuroki Y."/>
            <person name="Toyoda A."/>
            <person name="Suzuki Y."/>
            <person name="Hashimoto A."/>
            <person name="Yamaguchi K."/>
            <person name="Sugano A."/>
            <person name="Kohara Y."/>
            <person name="Fujiyama A."/>
            <person name="Anterola A."/>
            <person name="Aoki S."/>
            <person name="Ashton N."/>
            <person name="Barbazuk W.B."/>
            <person name="Barker E."/>
            <person name="Bennetzen J."/>
            <person name="Bezanilla M."/>
            <person name="Blankenship R."/>
            <person name="Cho S.H."/>
            <person name="Dutcher S."/>
            <person name="Estelle M."/>
            <person name="Fawcett J.A."/>
            <person name="Gundlach H."/>
            <person name="Hanada K."/>
            <person name="Heyl A."/>
            <person name="Hicks K.A."/>
            <person name="Hugh J."/>
            <person name="Lohr M."/>
            <person name="Mayer K."/>
            <person name="Melkozernov A."/>
            <person name="Murata T."/>
            <person name="Nelson D."/>
            <person name="Pils B."/>
            <person name="Prigge M."/>
            <person name="Reiss B."/>
            <person name="Renner T."/>
            <person name="Rombauts S."/>
            <person name="Rushton P."/>
            <person name="Sanderfoot A."/>
            <person name="Schween G."/>
            <person name="Shiu S.-H."/>
            <person name="Stueber K."/>
            <person name="Theodoulou F.L."/>
            <person name="Tu H."/>
            <person name="Van de Peer Y."/>
            <person name="Verrier P.J."/>
            <person name="Waters E."/>
            <person name="Wood A."/>
            <person name="Yang L."/>
            <person name="Cove D."/>
            <person name="Cuming A."/>
            <person name="Hasebe M."/>
            <person name="Lucas S."/>
            <person name="Mishler D.B."/>
            <person name="Reski R."/>
            <person name="Grigoriev I."/>
            <person name="Quatrano R.S."/>
            <person name="Boore J.L."/>
        </authorList>
    </citation>
    <scope>NUCLEOTIDE SEQUENCE [LARGE SCALE GENOMIC DNA]</scope>
    <source>
        <strain evidence="5 6">cv. Gransden 2004</strain>
    </source>
</reference>
<dbReference type="KEGG" id="ppp:112283590"/>
<dbReference type="AlphaFoldDB" id="A0A2K1KGV1"/>
<feature type="region of interest" description="Disordered" evidence="2">
    <location>
        <begin position="23"/>
        <end position="75"/>
    </location>
</feature>
<feature type="compositionally biased region" description="Polar residues" evidence="2">
    <location>
        <begin position="285"/>
        <end position="297"/>
    </location>
</feature>
<dbReference type="Proteomes" id="UP000006727">
    <property type="component" value="Chromosome 6"/>
</dbReference>
<dbReference type="GO" id="GO:0031347">
    <property type="term" value="P:regulation of defense response"/>
    <property type="evidence" value="ECO:0000318"/>
    <property type="project" value="GO_Central"/>
</dbReference>
<name>A0A2K1KGV1_PHYPA</name>
<dbReference type="InterPro" id="IPR018467">
    <property type="entry name" value="CCT_CS"/>
</dbReference>
<feature type="region of interest" description="Disordered" evidence="2">
    <location>
        <begin position="101"/>
        <end position="136"/>
    </location>
</feature>
<dbReference type="PROSITE" id="PS51320">
    <property type="entry name" value="TIFY"/>
    <property type="match status" value="1"/>
</dbReference>
<feature type="compositionally biased region" description="Polar residues" evidence="2">
    <location>
        <begin position="408"/>
        <end position="425"/>
    </location>
</feature>
<dbReference type="EnsemblPlants" id="Pp3c6_23650V3.1">
    <property type="protein sequence ID" value="Pp3c6_23650V3.1"/>
    <property type="gene ID" value="Pp3c6_23650"/>
</dbReference>
<organism evidence="4">
    <name type="scientific">Physcomitrium patens</name>
    <name type="common">Spreading-leaved earth moss</name>
    <name type="synonym">Physcomitrella patens</name>
    <dbReference type="NCBI Taxonomy" id="3218"/>
    <lineage>
        <taxon>Eukaryota</taxon>
        <taxon>Viridiplantae</taxon>
        <taxon>Streptophyta</taxon>
        <taxon>Embryophyta</taxon>
        <taxon>Bryophyta</taxon>
        <taxon>Bryophytina</taxon>
        <taxon>Bryopsida</taxon>
        <taxon>Funariidae</taxon>
        <taxon>Funariales</taxon>
        <taxon>Funariaceae</taxon>
        <taxon>Physcomitrium</taxon>
    </lineage>
</organism>
<dbReference type="GO" id="GO:2000022">
    <property type="term" value="P:regulation of jasmonic acid mediated signaling pathway"/>
    <property type="evidence" value="ECO:0000318"/>
    <property type="project" value="GO_Central"/>
</dbReference>
<dbReference type="GO" id="GO:0009611">
    <property type="term" value="P:response to wounding"/>
    <property type="evidence" value="ECO:0000318"/>
    <property type="project" value="GO_Central"/>
</dbReference>
<evidence type="ECO:0000256" key="1">
    <source>
        <dbReference type="ARBA" id="ARBA00008614"/>
    </source>
</evidence>
<protein>
    <recommendedName>
        <fullName evidence="3">Tify domain-containing protein</fullName>
    </recommendedName>
</protein>
<dbReference type="Gramene" id="Pp3c6_23650V3.3">
    <property type="protein sequence ID" value="Pp3c6_23650V3.3"/>
    <property type="gene ID" value="Pp3c6_23650"/>
</dbReference>
<dbReference type="Pfam" id="PF09425">
    <property type="entry name" value="Jas_motif"/>
    <property type="match status" value="1"/>
</dbReference>
<feature type="compositionally biased region" description="Basic and acidic residues" evidence="2">
    <location>
        <begin position="101"/>
        <end position="112"/>
    </location>
</feature>
<evidence type="ECO:0000256" key="2">
    <source>
        <dbReference type="SAM" id="MobiDB-lite"/>
    </source>
</evidence>
<feature type="compositionally biased region" description="Low complexity" evidence="2">
    <location>
        <begin position="115"/>
        <end position="124"/>
    </location>
</feature>
<evidence type="ECO:0000313" key="5">
    <source>
        <dbReference type="EnsemblPlants" id="Pp3c6_23650V3.1"/>
    </source>
</evidence>
<dbReference type="GO" id="GO:0005634">
    <property type="term" value="C:nucleus"/>
    <property type="evidence" value="ECO:0000318"/>
    <property type="project" value="GO_Central"/>
</dbReference>
<sequence>MVDWRAMAREPVAVDYMGVGGAPSSISGGHEERVSLVRPIPSVPNNGGGHFRRSPAPEGGPHSSPFEQHDPDQKSWKRASFLARFQSEEDNSRRVIICPNKERESTDGHLNDHPQSSSQWNNSESKSHTHHPQSQKVAAMYASHHHLLRGIQNGDAWTSPLKDEVQRGAQPLDHAMQPHLSSNQGRFESPMPFGGHRLGSVESGAAVARKKPPFQYPFQAGNLPRPGGPCKQPRTAQLTIFYAGMVNLYDDVPVDKAQAIMLFAGSESTWSSNLMDPPQAGSVASGRTFSAPTTVPLSTPGPPAPQALTTSASGPPSSVLPGMVFSNLRQPSTTNVELPQARKASLARFLEKRKDRVKKDPVKEGDATPFGNSPDPSIGKPPTWSPSPSPSVSRCMDHGSSPGRLEHQSGTSSGNEQNSPCNSRPPQSPPSQGVAE</sequence>
<gene>
    <name evidence="5" type="primary">LOC112283590</name>
    <name evidence="4" type="ORF">PHYPA_009387</name>
</gene>
<dbReference type="FunCoup" id="A0A2K1KGV1">
    <property type="interactions" value="518"/>
</dbReference>
<evidence type="ECO:0000259" key="3">
    <source>
        <dbReference type="PROSITE" id="PS51320"/>
    </source>
</evidence>
<dbReference type="PaxDb" id="3218-PP1S103_29V6.2"/>
<dbReference type="PANTHER" id="PTHR33077:SF60">
    <property type="entry name" value="TIFY DOMAIN-CONTAINING PROTEIN"/>
    <property type="match status" value="1"/>
</dbReference>
<dbReference type="Pfam" id="PF06200">
    <property type="entry name" value="tify"/>
    <property type="match status" value="1"/>
</dbReference>
<feature type="region of interest" description="Disordered" evidence="2">
    <location>
        <begin position="270"/>
        <end position="325"/>
    </location>
</feature>
<dbReference type="SMART" id="SM00979">
    <property type="entry name" value="TIFY"/>
    <property type="match status" value="1"/>
</dbReference>
<feature type="region of interest" description="Disordered" evidence="2">
    <location>
        <begin position="175"/>
        <end position="199"/>
    </location>
</feature>
<dbReference type="EnsemblPlants" id="Pp3c6_23650V3.4">
    <property type="protein sequence ID" value="Pp3c6_23650V3.4"/>
    <property type="gene ID" value="Pp3c6_23650"/>
</dbReference>
<dbReference type="RefSeq" id="XP_024378251.1">
    <property type="nucleotide sequence ID" value="XM_024522483.2"/>
</dbReference>
<dbReference type="PANTHER" id="PTHR33077">
    <property type="entry name" value="PROTEIN TIFY 4A-RELATED-RELATED"/>
    <property type="match status" value="1"/>
</dbReference>
<feature type="domain" description="Tify" evidence="3">
    <location>
        <begin position="231"/>
        <end position="266"/>
    </location>
</feature>
<keyword evidence="6" id="KW-1185">Reference proteome</keyword>
<dbReference type="InterPro" id="IPR040390">
    <property type="entry name" value="TIFY/JAZ"/>
</dbReference>
<evidence type="ECO:0000313" key="4">
    <source>
        <dbReference type="EMBL" id="PNR53012.1"/>
    </source>
</evidence>
<evidence type="ECO:0000313" key="6">
    <source>
        <dbReference type="Proteomes" id="UP000006727"/>
    </source>
</evidence>